<gene>
    <name evidence="2" type="ORF">ACFOMD_13155</name>
</gene>
<dbReference type="Gene3D" id="3.40.250.10">
    <property type="entry name" value="Rhodanese-like domain"/>
    <property type="match status" value="1"/>
</dbReference>
<dbReference type="EMBL" id="JBHRXV010000011">
    <property type="protein sequence ID" value="MFC3713525.1"/>
    <property type="molecule type" value="Genomic_DNA"/>
</dbReference>
<dbReference type="SUPFAM" id="SSF52821">
    <property type="entry name" value="Rhodanese/Cell cycle control phosphatase"/>
    <property type="match status" value="1"/>
</dbReference>
<comment type="caution">
    <text evidence="2">The sequence shown here is derived from an EMBL/GenBank/DDBJ whole genome shotgun (WGS) entry which is preliminary data.</text>
</comment>
<sequence length="283" mass="30744">MPAPHSITAEKLARLIGQPTAPRIVDMRTDAEFARDPRLIPGARRRRFAEPAHWAPEFGGQAVVVASGDGGDIADGVAAWLRQERVPAERLEGGVAGWAAAGLPLVPEAKLPRRDSNGRTVWVTRQRPKVDRIACPWLIRRFVDPAAVFLFVPPAEVAAVAARFDATPFDVEGDGIAWSHRGDRCTFDVMVEELGLTGFPALEQLAVIVRGADTGHPEIVPEAAGLLAVSLGLSRMFADDIEQLDAGMLVYDALYRWCRDATDEVHNWSSHQPRGARPAGDGR</sequence>
<evidence type="ECO:0000313" key="3">
    <source>
        <dbReference type="Proteomes" id="UP001595615"/>
    </source>
</evidence>
<evidence type="ECO:0000313" key="2">
    <source>
        <dbReference type="EMBL" id="MFC3713525.1"/>
    </source>
</evidence>
<accession>A0ABV7XDJ2</accession>
<dbReference type="InterPro" id="IPR036873">
    <property type="entry name" value="Rhodanese-like_dom_sf"/>
</dbReference>
<dbReference type="Pfam" id="PF09828">
    <property type="entry name" value="ChrB_C"/>
    <property type="match status" value="1"/>
</dbReference>
<keyword evidence="3" id="KW-1185">Reference proteome</keyword>
<dbReference type="Proteomes" id="UP001595615">
    <property type="component" value="Unassembled WGS sequence"/>
</dbReference>
<feature type="domain" description="Rhodanese" evidence="1">
    <location>
        <begin position="18"/>
        <end position="107"/>
    </location>
</feature>
<dbReference type="InterPro" id="IPR018634">
    <property type="entry name" value="ChrB_C"/>
</dbReference>
<dbReference type="Pfam" id="PF00581">
    <property type="entry name" value="Rhodanese"/>
    <property type="match status" value="1"/>
</dbReference>
<reference evidence="3" key="1">
    <citation type="journal article" date="2019" name="Int. J. Syst. Evol. Microbiol.">
        <title>The Global Catalogue of Microorganisms (GCM) 10K type strain sequencing project: providing services to taxonomists for standard genome sequencing and annotation.</title>
        <authorList>
            <consortium name="The Broad Institute Genomics Platform"/>
            <consortium name="The Broad Institute Genome Sequencing Center for Infectious Disease"/>
            <person name="Wu L."/>
            <person name="Ma J."/>
        </authorList>
    </citation>
    <scope>NUCLEOTIDE SEQUENCE [LARGE SCALE GENOMIC DNA]</scope>
    <source>
        <strain evidence="3">KCTC 42644</strain>
    </source>
</reference>
<proteinExistence type="predicted"/>
<dbReference type="InterPro" id="IPR001763">
    <property type="entry name" value="Rhodanese-like_dom"/>
</dbReference>
<protein>
    <submittedName>
        <fullName evidence="2">Chromate resistance protein ChrB domain-containing protein</fullName>
    </submittedName>
</protein>
<dbReference type="PROSITE" id="PS50206">
    <property type="entry name" value="RHODANESE_3"/>
    <property type="match status" value="1"/>
</dbReference>
<name>A0ABV7XDJ2_9SPHN</name>
<evidence type="ECO:0000259" key="1">
    <source>
        <dbReference type="PROSITE" id="PS50206"/>
    </source>
</evidence>
<dbReference type="RefSeq" id="WP_380862103.1">
    <property type="nucleotide sequence ID" value="NZ_JBHRXV010000011.1"/>
</dbReference>
<organism evidence="2 3">
    <name type="scientific">Sphingoaurantiacus capsulatus</name>
    <dbReference type="NCBI Taxonomy" id="1771310"/>
    <lineage>
        <taxon>Bacteria</taxon>
        <taxon>Pseudomonadati</taxon>
        <taxon>Pseudomonadota</taxon>
        <taxon>Alphaproteobacteria</taxon>
        <taxon>Sphingomonadales</taxon>
        <taxon>Sphingosinicellaceae</taxon>
        <taxon>Sphingoaurantiacus</taxon>
    </lineage>
</organism>